<keyword evidence="2" id="KW-1003">Cell membrane</keyword>
<dbReference type="Pfam" id="PF00892">
    <property type="entry name" value="EamA"/>
    <property type="match status" value="2"/>
</dbReference>
<comment type="subcellular location">
    <subcellularLocation>
        <location evidence="1">Cell membrane</location>
        <topology evidence="1">Multi-pass membrane protein</topology>
    </subcellularLocation>
</comment>
<feature type="transmembrane region" description="Helical" evidence="6">
    <location>
        <begin position="77"/>
        <end position="99"/>
    </location>
</feature>
<dbReference type="Proteomes" id="UP000063429">
    <property type="component" value="Chromosome"/>
</dbReference>
<feature type="transmembrane region" description="Helical" evidence="6">
    <location>
        <begin position="162"/>
        <end position="179"/>
    </location>
</feature>
<dbReference type="InterPro" id="IPR037185">
    <property type="entry name" value="EmrE-like"/>
</dbReference>
<evidence type="ECO:0000256" key="1">
    <source>
        <dbReference type="ARBA" id="ARBA00004651"/>
    </source>
</evidence>
<feature type="transmembrane region" description="Helical" evidence="6">
    <location>
        <begin position="105"/>
        <end position="124"/>
    </location>
</feature>
<sequence>MPLTSAQSRKDSARARLLLLVLGVLWGLNWPAVKVSLSGISPWTLRSIGLGAAACTLFVLAFARGRSLRIGRRDRPHIVMTGLLNIALFNILLTFAQLGAATSRVAIITYSMPLWATLFARIALGEKLDRVRSMGLAFGASGLAVLIAPLIGGGLLNLPHGILYALAAALAWAAGTVYMKWARINAEPLAIAAWQLLIGALVALTGLLWFEGWPHLDPGTLPVPVICALAYHVFFGMAAAYILWFEIIARLPAGIAALGTLLVPVVGVSSAVLLLGERPSAPDLLGFALIFGAAVCVLLPAGALCLRKA</sequence>
<evidence type="ECO:0000313" key="9">
    <source>
        <dbReference type="Proteomes" id="UP000063429"/>
    </source>
</evidence>
<evidence type="ECO:0000313" key="8">
    <source>
        <dbReference type="EMBL" id="AKZ62028.1"/>
    </source>
</evidence>
<feature type="transmembrane region" description="Helical" evidence="6">
    <location>
        <begin position="251"/>
        <end position="275"/>
    </location>
</feature>
<gene>
    <name evidence="8" type="ORF">F506_04485</name>
</gene>
<dbReference type="SUPFAM" id="SSF103481">
    <property type="entry name" value="Multidrug resistance efflux transporter EmrE"/>
    <property type="match status" value="2"/>
</dbReference>
<dbReference type="PANTHER" id="PTHR32322">
    <property type="entry name" value="INNER MEMBRANE TRANSPORTER"/>
    <property type="match status" value="1"/>
</dbReference>
<evidence type="ECO:0000256" key="4">
    <source>
        <dbReference type="ARBA" id="ARBA00022989"/>
    </source>
</evidence>
<keyword evidence="4 6" id="KW-1133">Transmembrane helix</keyword>
<keyword evidence="9" id="KW-1185">Reference proteome</keyword>
<feature type="transmembrane region" description="Helical" evidence="6">
    <location>
        <begin position="191"/>
        <end position="210"/>
    </location>
</feature>
<feature type="transmembrane region" description="Helical" evidence="6">
    <location>
        <begin position="136"/>
        <end position="156"/>
    </location>
</feature>
<dbReference type="EMBL" id="CP011409">
    <property type="protein sequence ID" value="AKZ62028.1"/>
    <property type="molecule type" value="Genomic_DNA"/>
</dbReference>
<protein>
    <submittedName>
        <fullName evidence="8">Transporter</fullName>
    </submittedName>
</protein>
<evidence type="ECO:0000256" key="6">
    <source>
        <dbReference type="SAM" id="Phobius"/>
    </source>
</evidence>
<dbReference type="RefSeq" id="WP_053195527.1">
    <property type="nucleotide sequence ID" value="NZ_CP011409.1"/>
</dbReference>
<feature type="transmembrane region" description="Helical" evidence="6">
    <location>
        <begin position="48"/>
        <end position="65"/>
    </location>
</feature>
<feature type="transmembrane region" description="Helical" evidence="6">
    <location>
        <begin position="222"/>
        <end position="244"/>
    </location>
</feature>
<evidence type="ECO:0000256" key="2">
    <source>
        <dbReference type="ARBA" id="ARBA00022475"/>
    </source>
</evidence>
<evidence type="ECO:0000256" key="5">
    <source>
        <dbReference type="ARBA" id="ARBA00023136"/>
    </source>
</evidence>
<dbReference type="InterPro" id="IPR000620">
    <property type="entry name" value="EamA_dom"/>
</dbReference>
<dbReference type="PANTHER" id="PTHR32322:SF18">
    <property type="entry name" value="S-ADENOSYLMETHIONINE_S-ADENOSYLHOMOCYSTEINE TRANSPORTER"/>
    <property type="match status" value="1"/>
</dbReference>
<keyword evidence="3 6" id="KW-0812">Transmembrane</keyword>
<reference evidence="9" key="1">
    <citation type="journal article" date="2015" name="Genome Announc.">
        <title>Complete Genome Sequence of Herbaspirillum hiltneri N3 (DSM 17495), Isolated from Surface-Sterilized Wheat Roots.</title>
        <authorList>
            <person name="Guizelini D."/>
            <person name="Saizaki P.M."/>
            <person name="Coimbra N.A."/>
            <person name="Weiss V.A."/>
            <person name="Faoro H."/>
            <person name="Sfeir M.Z."/>
            <person name="Baura V.A."/>
            <person name="Monteiro R.A."/>
            <person name="Chubatsu L.S."/>
            <person name="Souza E.M."/>
            <person name="Cruz L.M."/>
            <person name="Pedrosa F.O."/>
            <person name="Raittz R.T."/>
            <person name="Marchaukoski J.N."/>
            <person name="Steffens M.B."/>
        </authorList>
    </citation>
    <scope>NUCLEOTIDE SEQUENCE [LARGE SCALE GENOMIC DNA]</scope>
    <source>
        <strain evidence="9">N3</strain>
    </source>
</reference>
<feature type="domain" description="EamA" evidence="7">
    <location>
        <begin position="161"/>
        <end position="298"/>
    </location>
</feature>
<feature type="domain" description="EamA" evidence="7">
    <location>
        <begin position="17"/>
        <end position="147"/>
    </location>
</feature>
<evidence type="ECO:0000256" key="3">
    <source>
        <dbReference type="ARBA" id="ARBA00022692"/>
    </source>
</evidence>
<name>A0ABN4HVM1_9BURK</name>
<dbReference type="InterPro" id="IPR050638">
    <property type="entry name" value="AA-Vitamin_Transporters"/>
</dbReference>
<proteinExistence type="predicted"/>
<organism evidence="8 9">
    <name type="scientific">Herbaspirillum hiltneri N3</name>
    <dbReference type="NCBI Taxonomy" id="1262470"/>
    <lineage>
        <taxon>Bacteria</taxon>
        <taxon>Pseudomonadati</taxon>
        <taxon>Pseudomonadota</taxon>
        <taxon>Betaproteobacteria</taxon>
        <taxon>Burkholderiales</taxon>
        <taxon>Oxalobacteraceae</taxon>
        <taxon>Herbaspirillum</taxon>
    </lineage>
</organism>
<feature type="transmembrane region" description="Helical" evidence="6">
    <location>
        <begin position="287"/>
        <end position="306"/>
    </location>
</feature>
<accession>A0ABN4HVM1</accession>
<evidence type="ECO:0000259" key="7">
    <source>
        <dbReference type="Pfam" id="PF00892"/>
    </source>
</evidence>
<keyword evidence="5 6" id="KW-0472">Membrane</keyword>